<protein>
    <submittedName>
        <fullName evidence="1">Uncharacterized protein</fullName>
    </submittedName>
</protein>
<keyword evidence="2" id="KW-1185">Reference proteome</keyword>
<dbReference type="EMBL" id="BGPR01020513">
    <property type="protein sequence ID" value="GBN84820.1"/>
    <property type="molecule type" value="Genomic_DNA"/>
</dbReference>
<evidence type="ECO:0000313" key="1">
    <source>
        <dbReference type="EMBL" id="GBN84820.1"/>
    </source>
</evidence>
<evidence type="ECO:0000313" key="2">
    <source>
        <dbReference type="Proteomes" id="UP000499080"/>
    </source>
</evidence>
<name>A0A4Y2SC20_ARAVE</name>
<dbReference type="AlphaFoldDB" id="A0A4Y2SC20"/>
<comment type="caution">
    <text evidence="1">The sequence shown here is derived from an EMBL/GenBank/DDBJ whole genome shotgun (WGS) entry which is preliminary data.</text>
</comment>
<dbReference type="Proteomes" id="UP000499080">
    <property type="component" value="Unassembled WGS sequence"/>
</dbReference>
<feature type="non-terminal residue" evidence="1">
    <location>
        <position position="1"/>
    </location>
</feature>
<dbReference type="OrthoDB" id="445826at2759"/>
<gene>
    <name evidence="1" type="ORF">AVEN_185154_1</name>
</gene>
<sequence>ATLTQDDIADLGASFSPASDLIWIACSSLAKDDIAHFVDLGASLPQHVIRSGSLAVFQVNLPLIYEYQADCSHRRTGDLHLRVNLPTFVQYKVLLRIHVQMHFAKTKLCVLISRYARGMQFIVCQLQTAIHKTVKWFNNNGFTLSTQKIVGIRLWKQQLCIQKHLFLNSVPIRNP</sequence>
<proteinExistence type="predicted"/>
<organism evidence="1 2">
    <name type="scientific">Araneus ventricosus</name>
    <name type="common">Orbweaver spider</name>
    <name type="synonym">Epeira ventricosa</name>
    <dbReference type="NCBI Taxonomy" id="182803"/>
    <lineage>
        <taxon>Eukaryota</taxon>
        <taxon>Metazoa</taxon>
        <taxon>Ecdysozoa</taxon>
        <taxon>Arthropoda</taxon>
        <taxon>Chelicerata</taxon>
        <taxon>Arachnida</taxon>
        <taxon>Araneae</taxon>
        <taxon>Araneomorphae</taxon>
        <taxon>Entelegynae</taxon>
        <taxon>Araneoidea</taxon>
        <taxon>Araneidae</taxon>
        <taxon>Araneus</taxon>
    </lineage>
</organism>
<reference evidence="1 2" key="1">
    <citation type="journal article" date="2019" name="Sci. Rep.">
        <title>Orb-weaving spider Araneus ventricosus genome elucidates the spidroin gene catalogue.</title>
        <authorList>
            <person name="Kono N."/>
            <person name="Nakamura H."/>
            <person name="Ohtoshi R."/>
            <person name="Moran D.A.P."/>
            <person name="Shinohara A."/>
            <person name="Yoshida Y."/>
            <person name="Fujiwara M."/>
            <person name="Mori M."/>
            <person name="Tomita M."/>
            <person name="Arakawa K."/>
        </authorList>
    </citation>
    <scope>NUCLEOTIDE SEQUENCE [LARGE SCALE GENOMIC DNA]</scope>
</reference>
<accession>A0A4Y2SC20</accession>